<comment type="caution">
    <text evidence="1">The sequence shown here is derived from an EMBL/GenBank/DDBJ whole genome shotgun (WGS) entry which is preliminary data.</text>
</comment>
<keyword evidence="2" id="KW-1185">Reference proteome</keyword>
<sequence length="55" mass="6280">MFHGVSLLLKRWRGLRQPETAYSVDNGLIKMGYKFTKTKMDSVKTSVSGCLKPKF</sequence>
<evidence type="ECO:0000313" key="2">
    <source>
        <dbReference type="Proteomes" id="UP000003009"/>
    </source>
</evidence>
<organism evidence="1 2">
    <name type="scientific">Kingella oralis ATCC 51147</name>
    <dbReference type="NCBI Taxonomy" id="629741"/>
    <lineage>
        <taxon>Bacteria</taxon>
        <taxon>Pseudomonadati</taxon>
        <taxon>Pseudomonadota</taxon>
        <taxon>Betaproteobacteria</taxon>
        <taxon>Neisseriales</taxon>
        <taxon>Neisseriaceae</taxon>
        <taxon>Kingella</taxon>
    </lineage>
</organism>
<gene>
    <name evidence="1" type="ORF">GCWU000324_02074</name>
</gene>
<reference evidence="1" key="1">
    <citation type="submission" date="2009-04" db="EMBL/GenBank/DDBJ databases">
        <authorList>
            <person name="Weinstock G."/>
            <person name="Sodergren E."/>
            <person name="Clifton S."/>
            <person name="Fulton L."/>
            <person name="Fulton B."/>
            <person name="Courtney L."/>
            <person name="Fronick C."/>
            <person name="Harrison M."/>
            <person name="Strong C."/>
            <person name="Farmer C."/>
            <person name="Delahaunty K."/>
            <person name="Markovic C."/>
            <person name="Hall O."/>
            <person name="Minx P."/>
            <person name="Tomlinson C."/>
            <person name="Mitreva M."/>
            <person name="Nelson J."/>
            <person name="Hou S."/>
            <person name="Wollam A."/>
            <person name="Pepin K.H."/>
            <person name="Johnson M."/>
            <person name="Bhonagiri V."/>
            <person name="Nash W.E."/>
            <person name="Warren W."/>
            <person name="Chinwalla A."/>
            <person name="Mardis E.R."/>
            <person name="Wilson R.K."/>
        </authorList>
    </citation>
    <scope>NUCLEOTIDE SEQUENCE [LARGE SCALE GENOMIC DNA]</scope>
    <source>
        <strain evidence="1">ATCC 51147</strain>
    </source>
</reference>
<dbReference type="HOGENOM" id="CLU_3026240_0_0_4"/>
<dbReference type="AlphaFoldDB" id="C4GJ53"/>
<proteinExistence type="predicted"/>
<dbReference type="EMBL" id="ACJW02000003">
    <property type="protein sequence ID" value="EEP67824.1"/>
    <property type="molecule type" value="Genomic_DNA"/>
</dbReference>
<protein>
    <submittedName>
        <fullName evidence="1">Uncharacterized protein</fullName>
    </submittedName>
</protein>
<evidence type="ECO:0000313" key="1">
    <source>
        <dbReference type="EMBL" id="EEP67824.1"/>
    </source>
</evidence>
<dbReference type="Proteomes" id="UP000003009">
    <property type="component" value="Unassembled WGS sequence"/>
</dbReference>
<name>C4GJ53_9NEIS</name>
<accession>C4GJ53</accession>